<feature type="region of interest" description="Disordered" evidence="4">
    <location>
        <begin position="243"/>
        <end position="298"/>
    </location>
</feature>
<dbReference type="InterPro" id="IPR012337">
    <property type="entry name" value="RNaseH-like_sf"/>
</dbReference>
<reference evidence="7" key="3">
    <citation type="submission" date="2025-09" db="UniProtKB">
        <authorList>
            <consortium name="Ensembl"/>
        </authorList>
    </citation>
    <scope>IDENTIFICATION</scope>
    <source>
        <strain evidence="7">Hd-rR</strain>
    </source>
</reference>
<dbReference type="SUPFAM" id="SSF53098">
    <property type="entry name" value="Ribonuclease H-like"/>
    <property type="match status" value="1"/>
</dbReference>
<feature type="domain" description="Integrase catalytic" evidence="6">
    <location>
        <begin position="1080"/>
        <end position="1235"/>
    </location>
</feature>
<dbReference type="Proteomes" id="UP000001038">
    <property type="component" value="Chromosome 11"/>
</dbReference>
<comment type="similarity">
    <text evidence="1">Belongs to the beta type-B retroviral polymerase family. HERV class-II K(HML-2) pol subfamily.</text>
</comment>
<reference evidence="7 8" key="1">
    <citation type="journal article" date="2007" name="Nature">
        <title>The medaka draft genome and insights into vertebrate genome evolution.</title>
        <authorList>
            <person name="Kasahara M."/>
            <person name="Naruse K."/>
            <person name="Sasaki S."/>
            <person name="Nakatani Y."/>
            <person name="Qu W."/>
            <person name="Ahsan B."/>
            <person name="Yamada T."/>
            <person name="Nagayasu Y."/>
            <person name="Doi K."/>
            <person name="Kasai Y."/>
            <person name="Jindo T."/>
            <person name="Kobayashi D."/>
            <person name="Shimada A."/>
            <person name="Toyoda A."/>
            <person name="Kuroki Y."/>
            <person name="Fujiyama A."/>
            <person name="Sasaki T."/>
            <person name="Shimizu A."/>
            <person name="Asakawa S."/>
            <person name="Shimizu N."/>
            <person name="Hashimoto S."/>
            <person name="Yang J."/>
            <person name="Lee Y."/>
            <person name="Matsushima K."/>
            <person name="Sugano S."/>
            <person name="Sakaizumi M."/>
            <person name="Narita T."/>
            <person name="Ohishi K."/>
            <person name="Haga S."/>
            <person name="Ohta F."/>
            <person name="Nomoto H."/>
            <person name="Nogata K."/>
            <person name="Morishita T."/>
            <person name="Endo T."/>
            <person name="Shin-I T."/>
            <person name="Takeda H."/>
            <person name="Morishita S."/>
            <person name="Kohara Y."/>
        </authorList>
    </citation>
    <scope>NUCLEOTIDE SEQUENCE [LARGE SCALE GENOMIC DNA]</scope>
    <source>
        <strain evidence="7 8">Hd-rR</strain>
    </source>
</reference>
<name>A0A3B3IIU7_ORYLA</name>
<dbReference type="Pfam" id="PF00665">
    <property type="entry name" value="rve"/>
    <property type="match status" value="1"/>
</dbReference>
<dbReference type="Pfam" id="PF17919">
    <property type="entry name" value="RT_RNaseH_2"/>
    <property type="match status" value="1"/>
</dbReference>
<dbReference type="CDD" id="cd05481">
    <property type="entry name" value="retropepsin_like_LTR_1"/>
    <property type="match status" value="1"/>
</dbReference>
<dbReference type="FunFam" id="3.10.20.370:FF:000001">
    <property type="entry name" value="Retrovirus-related Pol polyprotein from transposon 17.6-like protein"/>
    <property type="match status" value="1"/>
</dbReference>
<dbReference type="CDD" id="cd09274">
    <property type="entry name" value="RNase_HI_RT_Ty3"/>
    <property type="match status" value="1"/>
</dbReference>
<dbReference type="Gene3D" id="1.10.340.70">
    <property type="match status" value="1"/>
</dbReference>
<dbReference type="PROSITE" id="PS50994">
    <property type="entry name" value="INTEGRASE"/>
    <property type="match status" value="1"/>
</dbReference>
<dbReference type="GO" id="GO:0003676">
    <property type="term" value="F:nucleic acid binding"/>
    <property type="evidence" value="ECO:0007669"/>
    <property type="project" value="InterPro"/>
</dbReference>
<dbReference type="InterPro" id="IPR043502">
    <property type="entry name" value="DNA/RNA_pol_sf"/>
</dbReference>
<evidence type="ECO:0000256" key="4">
    <source>
        <dbReference type="SAM" id="MobiDB-lite"/>
    </source>
</evidence>
<dbReference type="InterPro" id="IPR036397">
    <property type="entry name" value="RNaseH_sf"/>
</dbReference>
<evidence type="ECO:0000313" key="8">
    <source>
        <dbReference type="Proteomes" id="UP000001038"/>
    </source>
</evidence>
<sequence length="1393" mass="159739">MASHLPTMNWSDPDLGEAISLFKQKMCLYLEDEEISDEVKQARKICRGIGDEGLRRLNASGLSPAEKKVPANLWKFFEGQLKLDVNFRIHRLHLMQYRQKAGESIDDFINRARTLALKCQFTDEELHERLIELIIASTPHEAFRNELYSKPQGCSLAEVLTEGRKHEALTAGNLQLHQLEVCKTEQKERVDAIIKGRGRLCQRCGSDHKPRQCPAFNDICHLCGYTGHWAKCCRNRKQQKKTEYTNQHWRDKSQPQSMGRYHKKNYQSQSYKNDRKKPNKGKIDAIQTTDSSEDDPYQREFHSVTVSEKCMHSIDAKMPREEAYTILNIKPPDVPGQKHTLRLKIDTGASGNTLPLRTYRQMYGRNRQAMNRLQKSHAKLSAYSGHRIRCYGKINIPCQWKHSEWINAMFYVVDVPGPAIVGLPTCEALNLVTVNVDSIANVSKAANKENKSQTTTKPKKANPLLHINTIEDLKKAYANQFDKLGNFSGTAKLLLKEGAEPFQDPPRKCSIHIKDKLKKELDNLVEQDVICKVEVHTDWCSSLAYSTKKDGSLRICLDPKKLNDSLKRCPHRIPTVEELNPKFANAKVFSKLDAKAGYWSIHLDEDSQLLTTFRTPFGRYCWKRLPFGLSVSQDIFQAKMDQILEGLQGVVSIADDIAVYGKNEEEHDRNLINLMERAANTGLVFNSEKCNIKQNQISFFGNQYTANGIRPDPAKVRDIQKMPTPQNKDELHRFIGMLSYLSPYIPRFADKAHTLRGLLKNDTPWVWDTNYQNCFDDLKTMITEDACLKYYDPSLTITLEVDASQKGLGVALVQNNQPIAFGSKTLTDTQSRYSNIEREMLAIVYGIQRYHTYLYGKGFIVITDHKPLVTICRKPLHAAPPRLQRMLVQVQGYNFEVMYRPGPQMVLADTLSRLPNPENSSEIELDERIDGLIFEPEDPEMYTIALINFSPDKQNTLRAETSKDLKLSALKEVILQGWPEKIQDLPKHLRAFWAFRDELGIETGVIFKGRQVLIPDSMTESILKQLHSSHQGIEKTRRLARESVYWIKMNDDIEKMCRSCSVCIEYQDANPKEPLQPHKVPTKPWQSLASDLFEVNGRHYLLTVDRYSKFPMVDEMHTTSSHAVAQKIQAYVSLFGRPDEMLTDNGTQYTGEAFKRFTKEWGVKHITSSPHYPKSNGFIERHVRHIKSIVKKSLKYGGNLQMALLQIRATPIDSKLPSPAELIFGRPVTTLLPSRTDPGKEEHRLHLEQRTANMKEHHDRNSRKELPPLQPGQHVTVLNKERGTWHPATVVEKSTEPRSYIVQTPNGNQIRRCRSHLRELFKAHIQINERRNQIAEAPQQTQHQEDCNDSAETITETPCTTTTNYERQNSPPPTCTRSGRVINKPSRYKDFDL</sequence>
<dbReference type="EC" id="3.1.26.4" evidence="2"/>
<dbReference type="CDD" id="cd01647">
    <property type="entry name" value="RT_LTR"/>
    <property type="match status" value="1"/>
</dbReference>
<protein>
    <recommendedName>
        <fullName evidence="3">Gypsy retrotransposon integrase-like protein 1</fullName>
        <ecNumber evidence="2">3.1.26.4</ecNumber>
    </recommendedName>
</protein>
<dbReference type="Ensembl" id="ENSORLT00000028099.1">
    <property type="protein sequence ID" value="ENSORLP00000044063.1"/>
    <property type="gene ID" value="ENSORLG00000027118.1"/>
</dbReference>
<organism evidence="7 8">
    <name type="scientific">Oryzias latipes</name>
    <name type="common">Japanese rice fish</name>
    <name type="synonym">Japanese killifish</name>
    <dbReference type="NCBI Taxonomy" id="8090"/>
    <lineage>
        <taxon>Eukaryota</taxon>
        <taxon>Metazoa</taxon>
        <taxon>Chordata</taxon>
        <taxon>Craniata</taxon>
        <taxon>Vertebrata</taxon>
        <taxon>Euteleostomi</taxon>
        <taxon>Actinopterygii</taxon>
        <taxon>Neopterygii</taxon>
        <taxon>Teleostei</taxon>
        <taxon>Neoteleostei</taxon>
        <taxon>Acanthomorphata</taxon>
        <taxon>Ovalentaria</taxon>
        <taxon>Atherinomorphae</taxon>
        <taxon>Beloniformes</taxon>
        <taxon>Adrianichthyidae</taxon>
        <taxon>Oryziinae</taxon>
        <taxon>Oryzias</taxon>
    </lineage>
</organism>
<dbReference type="InParanoid" id="A0A3B3IIU7"/>
<dbReference type="GO" id="GO:0015074">
    <property type="term" value="P:DNA integration"/>
    <property type="evidence" value="ECO:0007669"/>
    <property type="project" value="InterPro"/>
</dbReference>
<dbReference type="InterPro" id="IPR050951">
    <property type="entry name" value="Retrovirus_Pol_polyprotein"/>
</dbReference>
<dbReference type="Pfam" id="PF00078">
    <property type="entry name" value="RVT_1"/>
    <property type="match status" value="1"/>
</dbReference>
<dbReference type="GeneTree" id="ENSGT00940000169923"/>
<dbReference type="InterPro" id="IPR043128">
    <property type="entry name" value="Rev_trsase/Diguanyl_cyclase"/>
</dbReference>
<evidence type="ECO:0000256" key="3">
    <source>
        <dbReference type="ARBA" id="ARBA00039658"/>
    </source>
</evidence>
<keyword evidence="8" id="KW-1185">Reference proteome</keyword>
<dbReference type="PROSITE" id="PS50878">
    <property type="entry name" value="RT_POL"/>
    <property type="match status" value="1"/>
</dbReference>
<dbReference type="Bgee" id="ENSORLG00000027118">
    <property type="expression patterns" value="Expressed in intestine and 8 other cell types or tissues"/>
</dbReference>
<dbReference type="Gene3D" id="3.30.420.10">
    <property type="entry name" value="Ribonuclease H-like superfamily/Ribonuclease H"/>
    <property type="match status" value="1"/>
</dbReference>
<reference evidence="7" key="2">
    <citation type="submission" date="2025-08" db="UniProtKB">
        <authorList>
            <consortium name="Ensembl"/>
        </authorList>
    </citation>
    <scope>IDENTIFICATION</scope>
    <source>
        <strain evidence="7">Hd-rR</strain>
    </source>
</reference>
<dbReference type="InterPro" id="IPR001584">
    <property type="entry name" value="Integrase_cat-core"/>
</dbReference>
<dbReference type="InterPro" id="IPR041588">
    <property type="entry name" value="Integrase_H2C2"/>
</dbReference>
<feature type="compositionally biased region" description="Basic and acidic residues" evidence="4">
    <location>
        <begin position="243"/>
        <end position="253"/>
    </location>
</feature>
<dbReference type="SUPFAM" id="SSF56672">
    <property type="entry name" value="DNA/RNA polymerases"/>
    <property type="match status" value="1"/>
</dbReference>
<evidence type="ECO:0000256" key="1">
    <source>
        <dbReference type="ARBA" id="ARBA00010879"/>
    </source>
</evidence>
<feature type="region of interest" description="Disordered" evidence="4">
    <location>
        <begin position="1358"/>
        <end position="1393"/>
    </location>
</feature>
<dbReference type="InterPro" id="IPR041577">
    <property type="entry name" value="RT_RNaseH_2"/>
</dbReference>
<dbReference type="Gene3D" id="3.10.10.10">
    <property type="entry name" value="HIV Type 1 Reverse Transcriptase, subunit A, domain 1"/>
    <property type="match status" value="1"/>
</dbReference>
<dbReference type="GO" id="GO:0004523">
    <property type="term" value="F:RNA-DNA hybrid ribonuclease activity"/>
    <property type="evidence" value="ECO:0007669"/>
    <property type="project" value="UniProtKB-EC"/>
</dbReference>
<dbReference type="FunFam" id="1.10.340.70:FF:000003">
    <property type="entry name" value="Protein CBG25708"/>
    <property type="match status" value="1"/>
</dbReference>
<dbReference type="InterPro" id="IPR000477">
    <property type="entry name" value="RT_dom"/>
</dbReference>
<dbReference type="Gene3D" id="3.30.70.270">
    <property type="match status" value="2"/>
</dbReference>
<dbReference type="PANTHER" id="PTHR37984:SF7">
    <property type="entry name" value="INTEGRASE CATALYTIC DOMAIN-CONTAINING PROTEIN"/>
    <property type="match status" value="1"/>
</dbReference>
<accession>A0A3B3IIU7</accession>
<dbReference type="PANTHER" id="PTHR37984">
    <property type="entry name" value="PROTEIN CBG26694"/>
    <property type="match status" value="1"/>
</dbReference>
<proteinExistence type="inferred from homology"/>
<evidence type="ECO:0000256" key="2">
    <source>
        <dbReference type="ARBA" id="ARBA00012180"/>
    </source>
</evidence>
<dbReference type="Pfam" id="PF17921">
    <property type="entry name" value="Integrase_H2C2"/>
    <property type="match status" value="1"/>
</dbReference>
<evidence type="ECO:0000259" key="5">
    <source>
        <dbReference type="PROSITE" id="PS50878"/>
    </source>
</evidence>
<dbReference type="FunFam" id="3.30.70.270:FF:000023">
    <property type="entry name" value="Pol"/>
    <property type="match status" value="1"/>
</dbReference>
<dbReference type="FunFam" id="3.30.420.10:FF:000063">
    <property type="entry name" value="Retrovirus-related Pol polyprotein from transposon 297-like Protein"/>
    <property type="match status" value="1"/>
</dbReference>
<feature type="domain" description="Reverse transcriptase" evidence="5">
    <location>
        <begin position="527"/>
        <end position="704"/>
    </location>
</feature>
<evidence type="ECO:0000313" key="7">
    <source>
        <dbReference type="Ensembl" id="ENSORLP00000044063.1"/>
    </source>
</evidence>
<evidence type="ECO:0000259" key="6">
    <source>
        <dbReference type="PROSITE" id="PS50994"/>
    </source>
</evidence>